<feature type="domain" description="Filamentous haemagglutinin FhaB/tRNA nuclease CdiA-like TPS" evidence="2">
    <location>
        <begin position="53"/>
        <end position="173"/>
    </location>
</feature>
<dbReference type="SMART" id="SM00912">
    <property type="entry name" value="Haemagg_act"/>
    <property type="match status" value="1"/>
</dbReference>
<feature type="signal peptide" evidence="1">
    <location>
        <begin position="1"/>
        <end position="32"/>
    </location>
</feature>
<sequence length="687" mass="69879">MSNIRNRFRKLKKYTAWFTLCLYLLQPCLAAAADVVADANAAKNKQPIVDKTANGITIVHIATPSETGISHNYYQQFNVDSRGLILNNARVITQTQLAGYIAGNPNLSGGSARLILNEVTGTGRSYLRGYTEIAGAKADLILANPNGIVGNGFGFINAGRTTLTTGTPLFGGSGSLEAFRVTGGQISVAGSGLDGSRADRVDLISQSVQVNAGMWAKKLNVITGNNKVDYNNLDVQKINDAKTTVALDVGQLGGMYAGKISLIGTAQGVGVNSLGTISALNDDLMINQTGKIIMAGSTSAIGNVVLTSNDNIMNQGSLGSRQSTTINAQGMLINTGILTAGQNMNIIADAAQSSGTIGSGIQTDGSVGNTGDLTLRVNKTASINGQNIAAGNLTVQGAALDIAGGKSSAGLDIGLLASAGDINHTGGTLQTNNKVTITTTGALINDQAINGMAGQITARQMSIAAGNISNHGGRIVQTGTDDTHITSQADLDNTQGTILTKGALNIQAQGEFLNQQGSMQADKNLFVAAQTVNNTKGSLLSLDNSDLTVQTTQAIDNTAGTIGGNGNVNLTSTGLKNAVGQVISGGSLTAAVTGNIDNKDGKLAANQDITLTAQTIQGGGSAKAGRDMNLTASKTIHHLVGGDFAANRNVTIVADTVTSEGSITGVHNVTVTAAAITNASGAKLAGG</sequence>
<evidence type="ECO:0000313" key="4">
    <source>
        <dbReference type="Proteomes" id="UP000199662"/>
    </source>
</evidence>
<dbReference type="EMBL" id="FNZK01000016">
    <property type="protein sequence ID" value="SEJ75041.1"/>
    <property type="molecule type" value="Genomic_DNA"/>
</dbReference>
<dbReference type="Gene3D" id="2.160.20.10">
    <property type="entry name" value="Single-stranded right-handed beta-helix, Pectin lyase-like"/>
    <property type="match status" value="1"/>
</dbReference>
<dbReference type="NCBIfam" id="TIGR01731">
    <property type="entry name" value="fil_hemag_20aa"/>
    <property type="match status" value="7"/>
</dbReference>
<dbReference type="NCBIfam" id="TIGR01901">
    <property type="entry name" value="adhes_NPXG"/>
    <property type="match status" value="1"/>
</dbReference>
<evidence type="ECO:0000259" key="2">
    <source>
        <dbReference type="SMART" id="SM00912"/>
    </source>
</evidence>
<name>A0A1H7BBF2_9FIRM</name>
<dbReference type="Proteomes" id="UP000199662">
    <property type="component" value="Unassembled WGS sequence"/>
</dbReference>
<gene>
    <name evidence="3" type="ORF">SAMN05660742_1161</name>
</gene>
<accession>A0A1H7BBF2</accession>
<dbReference type="InterPro" id="IPR012334">
    <property type="entry name" value="Pectin_lyas_fold"/>
</dbReference>
<dbReference type="RefSeq" id="WP_143063182.1">
    <property type="nucleotide sequence ID" value="NZ_FNZK01000016.1"/>
</dbReference>
<dbReference type="InterPro" id="IPR010069">
    <property type="entry name" value="CdiA_FHA1_rpt"/>
</dbReference>
<protein>
    <submittedName>
        <fullName evidence="3">Filamentous hemagglutinin family N-terminal domain-containing protein</fullName>
    </submittedName>
</protein>
<keyword evidence="1" id="KW-0732">Signal</keyword>
<feature type="chain" id="PRO_5011530870" evidence="1">
    <location>
        <begin position="33"/>
        <end position="687"/>
    </location>
</feature>
<feature type="non-terminal residue" evidence="3">
    <location>
        <position position="687"/>
    </location>
</feature>
<dbReference type="SUPFAM" id="SSF51126">
    <property type="entry name" value="Pectin lyase-like"/>
    <property type="match status" value="1"/>
</dbReference>
<dbReference type="InterPro" id="IPR008638">
    <property type="entry name" value="FhaB/CdiA-like_TPS"/>
</dbReference>
<dbReference type="AlphaFoldDB" id="A0A1H7BBF2"/>
<evidence type="ECO:0000313" key="3">
    <source>
        <dbReference type="EMBL" id="SEJ75041.1"/>
    </source>
</evidence>
<dbReference type="InterPro" id="IPR011050">
    <property type="entry name" value="Pectin_lyase_fold/virulence"/>
</dbReference>
<dbReference type="STRING" id="84035.SAMN05660742_1161"/>
<evidence type="ECO:0000256" key="1">
    <source>
        <dbReference type="SAM" id="SignalP"/>
    </source>
</evidence>
<reference evidence="3 4" key="1">
    <citation type="submission" date="2016-10" db="EMBL/GenBank/DDBJ databases">
        <authorList>
            <person name="de Groot N.N."/>
        </authorList>
    </citation>
    <scope>NUCLEOTIDE SEQUENCE [LARGE SCALE GENOMIC DNA]</scope>
    <source>
        <strain evidence="3 4">DSM 2179</strain>
    </source>
</reference>
<organism evidence="3 4">
    <name type="scientific">Propionispira arboris</name>
    <dbReference type="NCBI Taxonomy" id="84035"/>
    <lineage>
        <taxon>Bacteria</taxon>
        <taxon>Bacillati</taxon>
        <taxon>Bacillota</taxon>
        <taxon>Negativicutes</taxon>
        <taxon>Selenomonadales</taxon>
        <taxon>Selenomonadaceae</taxon>
        <taxon>Propionispira</taxon>
    </lineage>
</organism>
<keyword evidence="4" id="KW-1185">Reference proteome</keyword>
<dbReference type="Pfam" id="PF05860">
    <property type="entry name" value="TPS"/>
    <property type="match status" value="1"/>
</dbReference>
<proteinExistence type="predicted"/>